<dbReference type="AlphaFoldDB" id="A0A9P5YQ72"/>
<sequence length="237" mass="27470">MGTKPKIESPSVLKSESFDTKMILKDERTKDNEYWLQGDFVIFQVEKTLFRVPTFQFIKHSKFFAGIFAPKAQQQDAMRDVCRIRNVESPLVLPNSVTVDEFKVFLRVIYPLSPYNSVRLCLLSIKDFTSVLKLSTMWKFLDYRQAVIARMSPLLSSAEKIKVGKEYTVYEFVHGGFEDMISRDEVIGEGDARLIGPYTALALSRLREMWKSEESLSKELKEIVLEERKYRKVITVA</sequence>
<accession>A0A9P5YQ72</accession>
<keyword evidence="2" id="KW-1185">Reference proteome</keyword>
<evidence type="ECO:0008006" key="3">
    <source>
        <dbReference type="Google" id="ProtNLM"/>
    </source>
</evidence>
<dbReference type="EMBL" id="MU155641">
    <property type="protein sequence ID" value="KAF9471680.1"/>
    <property type="molecule type" value="Genomic_DNA"/>
</dbReference>
<dbReference type="Proteomes" id="UP000807469">
    <property type="component" value="Unassembled WGS sequence"/>
</dbReference>
<comment type="caution">
    <text evidence="1">The sequence shown here is derived from an EMBL/GenBank/DDBJ whole genome shotgun (WGS) entry which is preliminary data.</text>
</comment>
<organism evidence="1 2">
    <name type="scientific">Pholiota conissans</name>
    <dbReference type="NCBI Taxonomy" id="109636"/>
    <lineage>
        <taxon>Eukaryota</taxon>
        <taxon>Fungi</taxon>
        <taxon>Dikarya</taxon>
        <taxon>Basidiomycota</taxon>
        <taxon>Agaricomycotina</taxon>
        <taxon>Agaricomycetes</taxon>
        <taxon>Agaricomycetidae</taxon>
        <taxon>Agaricales</taxon>
        <taxon>Agaricineae</taxon>
        <taxon>Strophariaceae</taxon>
        <taxon>Pholiota</taxon>
    </lineage>
</organism>
<dbReference type="OrthoDB" id="3199068at2759"/>
<name>A0A9P5YQ72_9AGAR</name>
<gene>
    <name evidence="1" type="ORF">BDN70DRAFT_975246</name>
</gene>
<reference evidence="1" key="1">
    <citation type="submission" date="2020-11" db="EMBL/GenBank/DDBJ databases">
        <authorList>
            <consortium name="DOE Joint Genome Institute"/>
            <person name="Ahrendt S."/>
            <person name="Riley R."/>
            <person name="Andreopoulos W."/>
            <person name="Labutti K."/>
            <person name="Pangilinan J."/>
            <person name="Ruiz-Duenas F.J."/>
            <person name="Barrasa J.M."/>
            <person name="Sanchez-Garcia M."/>
            <person name="Camarero S."/>
            <person name="Miyauchi S."/>
            <person name="Serrano A."/>
            <person name="Linde D."/>
            <person name="Babiker R."/>
            <person name="Drula E."/>
            <person name="Ayuso-Fernandez I."/>
            <person name="Pacheco R."/>
            <person name="Padilla G."/>
            <person name="Ferreira P."/>
            <person name="Barriuso J."/>
            <person name="Kellner H."/>
            <person name="Castanera R."/>
            <person name="Alfaro M."/>
            <person name="Ramirez L."/>
            <person name="Pisabarro A.G."/>
            <person name="Kuo A."/>
            <person name="Tritt A."/>
            <person name="Lipzen A."/>
            <person name="He G."/>
            <person name="Yan M."/>
            <person name="Ng V."/>
            <person name="Cullen D."/>
            <person name="Martin F."/>
            <person name="Rosso M.-N."/>
            <person name="Henrissat B."/>
            <person name="Hibbett D."/>
            <person name="Martinez A.T."/>
            <person name="Grigoriev I.V."/>
        </authorList>
    </citation>
    <scope>NUCLEOTIDE SEQUENCE</scope>
    <source>
        <strain evidence="1">CIRM-BRFM 674</strain>
    </source>
</reference>
<protein>
    <recommendedName>
        <fullName evidence="3">BTB domain-containing protein</fullName>
    </recommendedName>
</protein>
<proteinExistence type="predicted"/>
<evidence type="ECO:0000313" key="1">
    <source>
        <dbReference type="EMBL" id="KAF9471680.1"/>
    </source>
</evidence>
<evidence type="ECO:0000313" key="2">
    <source>
        <dbReference type="Proteomes" id="UP000807469"/>
    </source>
</evidence>